<evidence type="ECO:0000256" key="4">
    <source>
        <dbReference type="ARBA" id="ARBA00023004"/>
    </source>
</evidence>
<comment type="caution">
    <text evidence="7">The sequence shown here is derived from an EMBL/GenBank/DDBJ whole genome shotgun (WGS) entry which is preliminary data.</text>
</comment>
<sequence>MLTAEQNDELTQVDAGTPMGEVLRRYWYPVAFTRELAEFPVKRVELLGEFFALWRSPSGRYGIVPEACPHRKASMAYGVVEPDGLRCPYHGWVFDESGACIEQPAERDDTRFGARVSAKAGVAEELGGLVWAYVGPGPAPRLPRFDVYVMEGFRDIGWADLPCNYVQIMENAVDPHHVEWLHGRYFSFIGRHEGFTSPASFAKKHVKVGFTPFEWGIIKRRVLEGASEENDDWKVGHPLVFPYNMRVGGGGVHQMQIRVPVNRTTTRFMLYTVHRPDEGYEHVEQPMVPDYRIPVLDENGRHVVNYVEGQDIMAWVTQGAITDRTTEHLGRSDIGVAMLRKMFREQMDRVARGEDPIGTIREEHERIDLPCEKDKFHAGARFALDFCDMGSTRFSPMLDTIKKIHVSAAERVASGSAS</sequence>
<dbReference type="Proteomes" id="UP001597182">
    <property type="component" value="Unassembled WGS sequence"/>
</dbReference>
<evidence type="ECO:0000256" key="5">
    <source>
        <dbReference type="ARBA" id="ARBA00023014"/>
    </source>
</evidence>
<proteinExistence type="predicted"/>
<gene>
    <name evidence="7" type="ORF">ACFQ34_19845</name>
</gene>
<dbReference type="Pfam" id="PF19301">
    <property type="entry name" value="LigXa_C"/>
    <property type="match status" value="1"/>
</dbReference>
<keyword evidence="1" id="KW-0001">2Fe-2S</keyword>
<evidence type="ECO:0000256" key="1">
    <source>
        <dbReference type="ARBA" id="ARBA00022714"/>
    </source>
</evidence>
<evidence type="ECO:0000259" key="6">
    <source>
        <dbReference type="PROSITE" id="PS51296"/>
    </source>
</evidence>
<accession>A0ABW3VKX9</accession>
<dbReference type="Gene3D" id="3.90.380.10">
    <property type="entry name" value="Naphthalene 1,2-dioxygenase Alpha Subunit, Chain A, domain 1"/>
    <property type="match status" value="1"/>
</dbReference>
<evidence type="ECO:0000313" key="7">
    <source>
        <dbReference type="EMBL" id="MFD1235548.1"/>
    </source>
</evidence>
<keyword evidence="4" id="KW-0408">Iron</keyword>
<dbReference type="RefSeq" id="WP_013674646.1">
    <property type="nucleotide sequence ID" value="NZ_BAABKS010000005.1"/>
</dbReference>
<keyword evidence="2" id="KW-0479">Metal-binding</keyword>
<keyword evidence="5" id="KW-0411">Iron-sulfur</keyword>
<dbReference type="InterPro" id="IPR045623">
    <property type="entry name" value="LigXa_C"/>
</dbReference>
<dbReference type="PANTHER" id="PTHR21266:SF59">
    <property type="entry name" value="BLR4922 PROTEIN"/>
    <property type="match status" value="1"/>
</dbReference>
<feature type="domain" description="Rieske" evidence="6">
    <location>
        <begin position="27"/>
        <end position="123"/>
    </location>
</feature>
<evidence type="ECO:0000256" key="2">
    <source>
        <dbReference type="ARBA" id="ARBA00022723"/>
    </source>
</evidence>
<dbReference type="PANTHER" id="PTHR21266">
    <property type="entry name" value="IRON-SULFUR DOMAIN CONTAINING PROTEIN"/>
    <property type="match status" value="1"/>
</dbReference>
<reference evidence="8" key="1">
    <citation type="journal article" date="2019" name="Int. J. Syst. Evol. Microbiol.">
        <title>The Global Catalogue of Microorganisms (GCM) 10K type strain sequencing project: providing services to taxonomists for standard genome sequencing and annotation.</title>
        <authorList>
            <consortium name="The Broad Institute Genomics Platform"/>
            <consortium name="The Broad Institute Genome Sequencing Center for Infectious Disease"/>
            <person name="Wu L."/>
            <person name="Ma J."/>
        </authorList>
    </citation>
    <scope>NUCLEOTIDE SEQUENCE [LARGE SCALE GENOMIC DNA]</scope>
    <source>
        <strain evidence="8">CCUG 49018</strain>
    </source>
</reference>
<dbReference type="InterPro" id="IPR050584">
    <property type="entry name" value="Cholesterol_7-desaturase"/>
</dbReference>
<evidence type="ECO:0000256" key="3">
    <source>
        <dbReference type="ARBA" id="ARBA00023002"/>
    </source>
</evidence>
<dbReference type="Gene3D" id="2.102.10.10">
    <property type="entry name" value="Rieske [2Fe-2S] iron-sulphur domain"/>
    <property type="match status" value="1"/>
</dbReference>
<dbReference type="PROSITE" id="PS51296">
    <property type="entry name" value="RIESKE"/>
    <property type="match status" value="1"/>
</dbReference>
<dbReference type="InterPro" id="IPR036922">
    <property type="entry name" value="Rieske_2Fe-2S_sf"/>
</dbReference>
<protein>
    <submittedName>
        <fullName evidence="7">Rieske 2Fe-2S domain-containing protein</fullName>
    </submittedName>
</protein>
<keyword evidence="3" id="KW-0560">Oxidoreductase</keyword>
<organism evidence="7 8">
    <name type="scientific">Pseudonocardia benzenivorans</name>
    <dbReference type="NCBI Taxonomy" id="228005"/>
    <lineage>
        <taxon>Bacteria</taxon>
        <taxon>Bacillati</taxon>
        <taxon>Actinomycetota</taxon>
        <taxon>Actinomycetes</taxon>
        <taxon>Pseudonocardiales</taxon>
        <taxon>Pseudonocardiaceae</taxon>
        <taxon>Pseudonocardia</taxon>
    </lineage>
</organism>
<evidence type="ECO:0000313" key="8">
    <source>
        <dbReference type="Proteomes" id="UP001597182"/>
    </source>
</evidence>
<dbReference type="SUPFAM" id="SSF55961">
    <property type="entry name" value="Bet v1-like"/>
    <property type="match status" value="1"/>
</dbReference>
<dbReference type="Pfam" id="PF00355">
    <property type="entry name" value="Rieske"/>
    <property type="match status" value="1"/>
</dbReference>
<dbReference type="InterPro" id="IPR017941">
    <property type="entry name" value="Rieske_2Fe-2S"/>
</dbReference>
<dbReference type="EMBL" id="JBHTMB010000164">
    <property type="protein sequence ID" value="MFD1235548.1"/>
    <property type="molecule type" value="Genomic_DNA"/>
</dbReference>
<name>A0ABW3VKX9_9PSEU</name>
<keyword evidence="8" id="KW-1185">Reference proteome</keyword>
<dbReference type="SUPFAM" id="SSF50022">
    <property type="entry name" value="ISP domain"/>
    <property type="match status" value="1"/>
</dbReference>